<dbReference type="Proteomes" id="UP000663879">
    <property type="component" value="Unassembled WGS sequence"/>
</dbReference>
<name>A0A814CE41_9BILA</name>
<reference evidence="1" key="1">
    <citation type="submission" date="2021-02" db="EMBL/GenBank/DDBJ databases">
        <authorList>
            <person name="Nowell W R."/>
        </authorList>
    </citation>
    <scope>NUCLEOTIDE SEQUENCE</scope>
    <source>
        <strain evidence="1">Ploen Becks lab</strain>
    </source>
</reference>
<dbReference type="AlphaFoldDB" id="A0A814CE41"/>
<gene>
    <name evidence="1" type="ORF">OXX778_LOCUS13320</name>
</gene>
<evidence type="ECO:0000313" key="2">
    <source>
        <dbReference type="Proteomes" id="UP000663879"/>
    </source>
</evidence>
<evidence type="ECO:0000313" key="1">
    <source>
        <dbReference type="EMBL" id="CAF0938896.1"/>
    </source>
</evidence>
<keyword evidence="2" id="KW-1185">Reference proteome</keyword>
<sequence length="175" mass="20110">MMLNQLSAENLDFNKSLENLVTKPKTQLVKFESDLKTDKLFTQSASQTQRVQKPSTPCIESVKNKKEMEMFLSKNNIEEEIQKAKQQSKPVDKPSCVLKEKKYNGPIVQNNGVNNPNAIILNKIDFELEKIERSSLQNQKKSLTQPNLAENVRIYDLPDQNLDVLMNNLDLYNEP</sequence>
<accession>A0A814CE41</accession>
<protein>
    <submittedName>
        <fullName evidence="1">Uncharacterized protein</fullName>
    </submittedName>
</protein>
<dbReference type="EMBL" id="CAJNOC010002538">
    <property type="protein sequence ID" value="CAF0938896.1"/>
    <property type="molecule type" value="Genomic_DNA"/>
</dbReference>
<comment type="caution">
    <text evidence="1">The sequence shown here is derived from an EMBL/GenBank/DDBJ whole genome shotgun (WGS) entry which is preliminary data.</text>
</comment>
<proteinExistence type="predicted"/>
<organism evidence="1 2">
    <name type="scientific">Brachionus calyciflorus</name>
    <dbReference type="NCBI Taxonomy" id="104777"/>
    <lineage>
        <taxon>Eukaryota</taxon>
        <taxon>Metazoa</taxon>
        <taxon>Spiralia</taxon>
        <taxon>Gnathifera</taxon>
        <taxon>Rotifera</taxon>
        <taxon>Eurotatoria</taxon>
        <taxon>Monogononta</taxon>
        <taxon>Pseudotrocha</taxon>
        <taxon>Ploima</taxon>
        <taxon>Brachionidae</taxon>
        <taxon>Brachionus</taxon>
    </lineage>
</organism>